<evidence type="ECO:0000313" key="12">
    <source>
        <dbReference type="EMBL" id="EFN82029.1"/>
    </source>
</evidence>
<dbReference type="InterPro" id="IPR000849">
    <property type="entry name" value="Sugar_P_transporter"/>
</dbReference>
<dbReference type="GO" id="GO:0022857">
    <property type="term" value="F:transmembrane transporter activity"/>
    <property type="evidence" value="ECO:0007669"/>
    <property type="project" value="InterPro"/>
</dbReference>
<keyword evidence="3" id="KW-0813">Transport</keyword>
<dbReference type="OrthoDB" id="3639251at2759"/>
<keyword evidence="13" id="KW-1185">Reference proteome</keyword>
<dbReference type="GO" id="GO:0016020">
    <property type="term" value="C:membrane"/>
    <property type="evidence" value="ECO:0007669"/>
    <property type="project" value="UniProtKB-SubCell"/>
</dbReference>
<name>E2BQH1_HARSA</name>
<feature type="transmembrane region" description="Helical" evidence="10">
    <location>
        <begin position="377"/>
        <end position="402"/>
    </location>
</feature>
<feature type="transmembrane region" description="Helical" evidence="10">
    <location>
        <begin position="178"/>
        <end position="197"/>
    </location>
</feature>
<dbReference type="InterPro" id="IPR020846">
    <property type="entry name" value="MFS_dom"/>
</dbReference>
<comment type="subcellular location">
    <subcellularLocation>
        <location evidence="1">Membrane</location>
        <topology evidence="1">Multi-pass membrane protein</topology>
    </subcellularLocation>
</comment>
<evidence type="ECO:0000256" key="2">
    <source>
        <dbReference type="ARBA" id="ARBA00009598"/>
    </source>
</evidence>
<feature type="transmembrane region" description="Helical" evidence="10">
    <location>
        <begin position="288"/>
        <end position="308"/>
    </location>
</feature>
<evidence type="ECO:0000256" key="5">
    <source>
        <dbReference type="ARBA" id="ARBA00022692"/>
    </source>
</evidence>
<dbReference type="PANTHER" id="PTHR43184:SF12">
    <property type="entry name" value="SUGAR PHOSPHATE EXCHANGER 3"/>
    <property type="match status" value="1"/>
</dbReference>
<dbReference type="OMA" id="AMPYLID"/>
<evidence type="ECO:0000256" key="3">
    <source>
        <dbReference type="ARBA" id="ARBA00022448"/>
    </source>
</evidence>
<evidence type="ECO:0000259" key="11">
    <source>
        <dbReference type="PROSITE" id="PS50850"/>
    </source>
</evidence>
<organism evidence="13">
    <name type="scientific">Harpegnathos saltator</name>
    <name type="common">Jerdon's jumping ant</name>
    <dbReference type="NCBI Taxonomy" id="610380"/>
    <lineage>
        <taxon>Eukaryota</taxon>
        <taxon>Metazoa</taxon>
        <taxon>Ecdysozoa</taxon>
        <taxon>Arthropoda</taxon>
        <taxon>Hexapoda</taxon>
        <taxon>Insecta</taxon>
        <taxon>Pterygota</taxon>
        <taxon>Neoptera</taxon>
        <taxon>Endopterygota</taxon>
        <taxon>Hymenoptera</taxon>
        <taxon>Apocrita</taxon>
        <taxon>Aculeata</taxon>
        <taxon>Formicoidea</taxon>
        <taxon>Formicidae</taxon>
        <taxon>Ponerinae</taxon>
        <taxon>Ponerini</taxon>
        <taxon>Harpegnathos</taxon>
    </lineage>
</organism>
<evidence type="ECO:0000256" key="8">
    <source>
        <dbReference type="ARBA" id="ARBA00041091"/>
    </source>
</evidence>
<dbReference type="SUPFAM" id="SSF103473">
    <property type="entry name" value="MFS general substrate transporter"/>
    <property type="match status" value="1"/>
</dbReference>
<dbReference type="Gene3D" id="1.20.1250.20">
    <property type="entry name" value="MFS general substrate transporter like domains"/>
    <property type="match status" value="2"/>
</dbReference>
<dbReference type="PANTHER" id="PTHR43184">
    <property type="entry name" value="MAJOR FACILITATOR SUPERFAMILY TRANSPORTER 16, ISOFORM B"/>
    <property type="match status" value="1"/>
</dbReference>
<feature type="transmembrane region" description="Helical" evidence="10">
    <location>
        <begin position="414"/>
        <end position="437"/>
    </location>
</feature>
<keyword evidence="6 10" id="KW-1133">Transmembrane helix</keyword>
<evidence type="ECO:0000256" key="4">
    <source>
        <dbReference type="ARBA" id="ARBA00022597"/>
    </source>
</evidence>
<feature type="transmembrane region" description="Helical" evidence="10">
    <location>
        <begin position="347"/>
        <end position="365"/>
    </location>
</feature>
<evidence type="ECO:0000256" key="9">
    <source>
        <dbReference type="ARBA" id="ARBA00042039"/>
    </source>
</evidence>
<proteinExistence type="inferred from homology"/>
<feature type="transmembrane region" description="Helical" evidence="10">
    <location>
        <begin position="52"/>
        <end position="76"/>
    </location>
</feature>
<feature type="domain" description="Major facilitator superfamily (MFS) profile" evidence="11">
    <location>
        <begin position="1"/>
        <end position="473"/>
    </location>
</feature>
<dbReference type="InParanoid" id="E2BQH1"/>
<dbReference type="PROSITE" id="PS50850">
    <property type="entry name" value="MFS"/>
    <property type="match status" value="1"/>
</dbReference>
<dbReference type="Pfam" id="PF07690">
    <property type="entry name" value="MFS_1"/>
    <property type="match status" value="1"/>
</dbReference>
<dbReference type="InterPro" id="IPR011701">
    <property type="entry name" value="MFS"/>
</dbReference>
<dbReference type="InterPro" id="IPR036259">
    <property type="entry name" value="MFS_trans_sf"/>
</dbReference>
<feature type="transmembrane region" description="Helical" evidence="10">
    <location>
        <begin position="83"/>
        <end position="105"/>
    </location>
</feature>
<keyword evidence="5 10" id="KW-0812">Transmembrane</keyword>
<evidence type="ECO:0000256" key="6">
    <source>
        <dbReference type="ARBA" id="ARBA00022989"/>
    </source>
</evidence>
<gene>
    <name evidence="12" type="ORF">EAI_09388</name>
</gene>
<dbReference type="EMBL" id="GL449769">
    <property type="protein sequence ID" value="EFN82029.1"/>
    <property type="molecule type" value="Genomic_DNA"/>
</dbReference>
<reference evidence="12 13" key="1">
    <citation type="journal article" date="2010" name="Science">
        <title>Genomic comparison of the ants Camponotus floridanus and Harpegnathos saltator.</title>
        <authorList>
            <person name="Bonasio R."/>
            <person name="Zhang G."/>
            <person name="Ye C."/>
            <person name="Mutti N.S."/>
            <person name="Fang X."/>
            <person name="Qin N."/>
            <person name="Donahue G."/>
            <person name="Yang P."/>
            <person name="Li Q."/>
            <person name="Li C."/>
            <person name="Zhang P."/>
            <person name="Huang Z."/>
            <person name="Berger S.L."/>
            <person name="Reinberg D."/>
            <person name="Wang J."/>
            <person name="Liebig J."/>
        </authorList>
    </citation>
    <scope>NUCLEOTIDE SEQUENCE [LARGE SCALE GENOMIC DNA]</scope>
    <source>
        <strain evidence="12 13">R22 G/1</strain>
    </source>
</reference>
<feature type="transmembrane region" description="Helical" evidence="10">
    <location>
        <begin position="111"/>
        <end position="134"/>
    </location>
</feature>
<feature type="transmembrane region" description="Helical" evidence="10">
    <location>
        <begin position="320"/>
        <end position="340"/>
    </location>
</feature>
<dbReference type="FunCoup" id="E2BQH1">
    <property type="interactions" value="210"/>
</dbReference>
<keyword evidence="4" id="KW-0762">Sugar transport</keyword>
<evidence type="ECO:0000256" key="10">
    <source>
        <dbReference type="SAM" id="Phobius"/>
    </source>
</evidence>
<sequence length="482" mass="52160">MVPSRGVADYFLSIHLLPFNSEANISSKECSEPQLQWNITTFLYPNTDDAPALFGLLDSSFLFAYAAAMFVSGIIAERVNLRYFLSLGMIASGISCYLFGIARPYNVHSLWYFVLVQAIGGVFQTTGWPGVVTVMGNWFGKSKRGFIFGIWNSHTSLGNILGSLIAAKYVESDWGLSFMVPGAIMGLVGFIVFVFLVPNPTDVGCSLPNSHVYRKIEASNSSDDDLYADVGDGPHPAGEDDYNDNLRSESSPMLSGHRRIYSVQSSTQDNAIGFMGAIKIPGVIEYSLCLFFAKLVSYTFLYWLPLYIAASTTYSTSLSAYLSTLFDVGGIVGAIIAGIFSDYSGMSALTCAIMFGLTFPALFIYDYIRNASLGVNVVLLLIAGLLVNGPYALITTAVSAELGTHPSLGDNSKALATVAAIIDGTGSIGAAMGPLLAGMVSRWAGWHSVFYMLMGADLLALLLLSRLVYRELKLYAQRRRVL</sequence>
<keyword evidence="7 10" id="KW-0472">Membrane</keyword>
<dbReference type="AlphaFoldDB" id="E2BQH1"/>
<dbReference type="Proteomes" id="UP000008237">
    <property type="component" value="Unassembled WGS sequence"/>
</dbReference>
<dbReference type="STRING" id="610380.E2BQH1"/>
<evidence type="ECO:0000313" key="13">
    <source>
        <dbReference type="Proteomes" id="UP000008237"/>
    </source>
</evidence>
<protein>
    <recommendedName>
        <fullName evidence="8">Sugar phosphate exchanger 3</fullName>
    </recommendedName>
    <alternativeName>
        <fullName evidence="9">Solute carrier family 37 member 3</fullName>
    </alternativeName>
</protein>
<feature type="transmembrane region" description="Helical" evidence="10">
    <location>
        <begin position="449"/>
        <end position="469"/>
    </location>
</feature>
<comment type="similarity">
    <text evidence="2">Belongs to the major facilitator superfamily. Organophosphate:Pi antiporter (OPA) (TC 2.A.1.4) family.</text>
</comment>
<evidence type="ECO:0000256" key="1">
    <source>
        <dbReference type="ARBA" id="ARBA00004141"/>
    </source>
</evidence>
<dbReference type="PIRSF" id="PIRSF002808">
    <property type="entry name" value="Hexose_phosphate_transp"/>
    <property type="match status" value="1"/>
</dbReference>
<evidence type="ECO:0000256" key="7">
    <source>
        <dbReference type="ARBA" id="ARBA00023136"/>
    </source>
</evidence>
<accession>E2BQH1</accession>